<dbReference type="InterPro" id="IPR007219">
    <property type="entry name" value="XnlR_reg_dom"/>
</dbReference>
<dbReference type="PROSITE" id="PS00463">
    <property type="entry name" value="ZN2_CY6_FUNGAL_1"/>
    <property type="match status" value="1"/>
</dbReference>
<keyword evidence="6" id="KW-0539">Nucleus</keyword>
<evidence type="ECO:0000256" key="1">
    <source>
        <dbReference type="ARBA" id="ARBA00004123"/>
    </source>
</evidence>
<evidence type="ECO:0000259" key="8">
    <source>
        <dbReference type="PROSITE" id="PS50048"/>
    </source>
</evidence>
<dbReference type="KEGG" id="slb:AWJ20_3744"/>
<dbReference type="Proteomes" id="UP000189580">
    <property type="component" value="Chromosome c"/>
</dbReference>
<dbReference type="GO" id="GO:0006351">
    <property type="term" value="P:DNA-templated transcription"/>
    <property type="evidence" value="ECO:0007669"/>
    <property type="project" value="InterPro"/>
</dbReference>
<dbReference type="GO" id="GO:0008270">
    <property type="term" value="F:zinc ion binding"/>
    <property type="evidence" value="ECO:0007669"/>
    <property type="project" value="InterPro"/>
</dbReference>
<protein>
    <submittedName>
        <fullName evidence="9">Sef1p</fullName>
    </submittedName>
</protein>
<keyword evidence="2" id="KW-0479">Metal-binding</keyword>
<organism evidence="9 10">
    <name type="scientific">Sugiyamaella lignohabitans</name>
    <dbReference type="NCBI Taxonomy" id="796027"/>
    <lineage>
        <taxon>Eukaryota</taxon>
        <taxon>Fungi</taxon>
        <taxon>Dikarya</taxon>
        <taxon>Ascomycota</taxon>
        <taxon>Saccharomycotina</taxon>
        <taxon>Dipodascomycetes</taxon>
        <taxon>Dipodascales</taxon>
        <taxon>Trichomonascaceae</taxon>
        <taxon>Sugiyamaella</taxon>
    </lineage>
</organism>
<dbReference type="PROSITE" id="PS51257">
    <property type="entry name" value="PROKAR_LIPOPROTEIN"/>
    <property type="match status" value="1"/>
</dbReference>
<dbReference type="Pfam" id="PF00172">
    <property type="entry name" value="Zn_clus"/>
    <property type="match status" value="1"/>
</dbReference>
<accession>A0A167BXL2</accession>
<evidence type="ECO:0000313" key="9">
    <source>
        <dbReference type="EMBL" id="ANB10950.1"/>
    </source>
</evidence>
<dbReference type="PROSITE" id="PS50048">
    <property type="entry name" value="ZN2_CY6_FUNGAL_2"/>
    <property type="match status" value="1"/>
</dbReference>
<dbReference type="GeneID" id="30035799"/>
<feature type="domain" description="Zn(2)-C6 fungal-type" evidence="8">
    <location>
        <begin position="5"/>
        <end position="38"/>
    </location>
</feature>
<reference evidence="9 10" key="1">
    <citation type="submission" date="2016-02" db="EMBL/GenBank/DDBJ databases">
        <title>Complete genome sequence and transcriptome regulation of the pentose utilising yeast Sugiyamaella lignohabitans.</title>
        <authorList>
            <person name="Bellasio M."/>
            <person name="Peymann A."/>
            <person name="Valli M."/>
            <person name="Sipitzky M."/>
            <person name="Graf A."/>
            <person name="Sauer M."/>
            <person name="Marx H."/>
            <person name="Mattanovich D."/>
        </authorList>
    </citation>
    <scope>NUCLEOTIDE SEQUENCE [LARGE SCALE GENOMIC DNA]</scope>
    <source>
        <strain evidence="9 10">CBS 10342</strain>
    </source>
</reference>
<comment type="subcellular location">
    <subcellularLocation>
        <location evidence="1">Nucleus</location>
    </subcellularLocation>
</comment>
<keyword evidence="10" id="KW-1185">Reference proteome</keyword>
<dbReference type="SUPFAM" id="SSF57701">
    <property type="entry name" value="Zn2/Cys6 DNA-binding domain"/>
    <property type="match status" value="1"/>
</dbReference>
<evidence type="ECO:0000256" key="7">
    <source>
        <dbReference type="SAM" id="MobiDB-lite"/>
    </source>
</evidence>
<sequence>MKAKACTECRQNKLRCLYPPSGIGSCQRCFKKELACVFDPKFRRVSKRKLAERKSATGSAESEIRSNGVSSSSSTTNLNPSIPSSAPPLHSIAITQDGPTGEPPKTSLDILDMPEQLEVTPCKSDKIIEGSISITSEDVTRLFNIFLKNHLYYMPLDICLDCEAIYARCELLFWTILALAGRDFPLISHIQEKVKQLLKDTLFEAVRSVEVVQALLLISGWPLPYKTQLDDRSFTCSTLALQYSMRLGLHRPTFAHEFSSRPEVLQFGSFKRMTTWMGCFLADGREAIRLGLPTFLGADYTLRQSFQDVRIPETLRNLCILAEHTASMNKTLGSGGENLTGLLEPSPRLELVKQYIGKLDSLFATDQFLRTRNTYIEVVYLTARLQVLSYILTEDILSWSVDALEFVNIALHDASRVIRVIAHLPGLEFAPTMVFRYIIYAALVLLRILRTCEAVALDRKSILSDLTSVYQTLDRLHSGLRNDEHILMTKNFLQIYSNLKDVKVTQPIKSRGPANIVYDAVRITREAQANHLRQQEKGLLTRQQGNQTEEHNRQENTSFLASLLQNGGFGAVPNENGETAMLPADPTMVPEIDDQWFNEIFNLVYYM</sequence>
<dbReference type="PANTHER" id="PTHR31845:SF21">
    <property type="entry name" value="REGULATORY PROTEIN LEU3"/>
    <property type="match status" value="1"/>
</dbReference>
<dbReference type="EMBL" id="CP014500">
    <property type="protein sequence ID" value="ANB10950.1"/>
    <property type="molecule type" value="Genomic_DNA"/>
</dbReference>
<dbReference type="InterPro" id="IPR051089">
    <property type="entry name" value="prtT"/>
</dbReference>
<dbReference type="CDD" id="cd12148">
    <property type="entry name" value="fungal_TF_MHR"/>
    <property type="match status" value="1"/>
</dbReference>
<dbReference type="GO" id="GO:0005634">
    <property type="term" value="C:nucleus"/>
    <property type="evidence" value="ECO:0007669"/>
    <property type="project" value="UniProtKB-SubCell"/>
</dbReference>
<feature type="compositionally biased region" description="Low complexity" evidence="7">
    <location>
        <begin position="65"/>
        <end position="84"/>
    </location>
</feature>
<evidence type="ECO:0000256" key="5">
    <source>
        <dbReference type="ARBA" id="ARBA00023163"/>
    </source>
</evidence>
<name>A0A167BXL2_9ASCO</name>
<evidence type="ECO:0000256" key="2">
    <source>
        <dbReference type="ARBA" id="ARBA00022723"/>
    </source>
</evidence>
<keyword evidence="3" id="KW-0805">Transcription regulation</keyword>
<dbReference type="GO" id="GO:0000976">
    <property type="term" value="F:transcription cis-regulatory region binding"/>
    <property type="evidence" value="ECO:0007669"/>
    <property type="project" value="TreeGrafter"/>
</dbReference>
<dbReference type="AlphaFoldDB" id="A0A167BXL2"/>
<dbReference type="OrthoDB" id="3163292at2759"/>
<evidence type="ECO:0000256" key="6">
    <source>
        <dbReference type="ARBA" id="ARBA00023242"/>
    </source>
</evidence>
<feature type="region of interest" description="Disordered" evidence="7">
    <location>
        <begin position="48"/>
        <end position="108"/>
    </location>
</feature>
<keyword evidence="5" id="KW-0804">Transcription</keyword>
<dbReference type="InterPro" id="IPR001138">
    <property type="entry name" value="Zn2Cys6_DnaBD"/>
</dbReference>
<dbReference type="PANTHER" id="PTHR31845">
    <property type="entry name" value="FINGER DOMAIN PROTEIN, PUTATIVE-RELATED"/>
    <property type="match status" value="1"/>
</dbReference>
<proteinExistence type="predicted"/>
<evidence type="ECO:0000256" key="4">
    <source>
        <dbReference type="ARBA" id="ARBA00023125"/>
    </source>
</evidence>
<dbReference type="CDD" id="cd00067">
    <property type="entry name" value="GAL4"/>
    <property type="match status" value="1"/>
</dbReference>
<dbReference type="GO" id="GO:0000981">
    <property type="term" value="F:DNA-binding transcription factor activity, RNA polymerase II-specific"/>
    <property type="evidence" value="ECO:0007669"/>
    <property type="project" value="InterPro"/>
</dbReference>
<gene>
    <name evidence="9" type="primary">SEF1</name>
    <name evidence="9" type="ORF">AWJ20_3744</name>
</gene>
<evidence type="ECO:0000256" key="3">
    <source>
        <dbReference type="ARBA" id="ARBA00023015"/>
    </source>
</evidence>
<evidence type="ECO:0000313" key="10">
    <source>
        <dbReference type="Proteomes" id="UP000189580"/>
    </source>
</evidence>
<keyword evidence="4" id="KW-0238">DNA-binding</keyword>
<dbReference type="Pfam" id="PF04082">
    <property type="entry name" value="Fungal_trans"/>
    <property type="match status" value="1"/>
</dbReference>
<dbReference type="RefSeq" id="XP_018733427.1">
    <property type="nucleotide sequence ID" value="XM_018880770.1"/>
</dbReference>
<dbReference type="Gene3D" id="4.10.240.10">
    <property type="entry name" value="Zn(2)-C6 fungal-type DNA-binding domain"/>
    <property type="match status" value="1"/>
</dbReference>
<dbReference type="InterPro" id="IPR036864">
    <property type="entry name" value="Zn2-C6_fun-type_DNA-bd_sf"/>
</dbReference>